<keyword evidence="3" id="KW-1185">Reference proteome</keyword>
<comment type="caution">
    <text evidence="2">The sequence shown here is derived from an EMBL/GenBank/DDBJ whole genome shotgun (WGS) entry which is preliminary data.</text>
</comment>
<organism evidence="2 3">
    <name type="scientific">Plectosphaerella cucumerina</name>
    <dbReference type="NCBI Taxonomy" id="40658"/>
    <lineage>
        <taxon>Eukaryota</taxon>
        <taxon>Fungi</taxon>
        <taxon>Dikarya</taxon>
        <taxon>Ascomycota</taxon>
        <taxon>Pezizomycotina</taxon>
        <taxon>Sordariomycetes</taxon>
        <taxon>Hypocreomycetidae</taxon>
        <taxon>Glomerellales</taxon>
        <taxon>Plectosphaerellaceae</taxon>
        <taxon>Plectosphaerella</taxon>
    </lineage>
</organism>
<feature type="region of interest" description="Disordered" evidence="1">
    <location>
        <begin position="72"/>
        <end position="157"/>
    </location>
</feature>
<dbReference type="Proteomes" id="UP000813385">
    <property type="component" value="Unassembled WGS sequence"/>
</dbReference>
<accession>A0A8K0TUB8</accession>
<evidence type="ECO:0000313" key="2">
    <source>
        <dbReference type="EMBL" id="KAH7376206.1"/>
    </source>
</evidence>
<proteinExistence type="predicted"/>
<gene>
    <name evidence="2" type="ORF">B0T11DRAFT_18082</name>
</gene>
<protein>
    <submittedName>
        <fullName evidence="2">Uncharacterized protein</fullName>
    </submittedName>
</protein>
<reference evidence="2" key="1">
    <citation type="journal article" date="2021" name="Nat. Commun.">
        <title>Genetic determinants of endophytism in the Arabidopsis root mycobiome.</title>
        <authorList>
            <person name="Mesny F."/>
            <person name="Miyauchi S."/>
            <person name="Thiergart T."/>
            <person name="Pickel B."/>
            <person name="Atanasova L."/>
            <person name="Karlsson M."/>
            <person name="Huettel B."/>
            <person name="Barry K.W."/>
            <person name="Haridas S."/>
            <person name="Chen C."/>
            <person name="Bauer D."/>
            <person name="Andreopoulos W."/>
            <person name="Pangilinan J."/>
            <person name="LaButti K."/>
            <person name="Riley R."/>
            <person name="Lipzen A."/>
            <person name="Clum A."/>
            <person name="Drula E."/>
            <person name="Henrissat B."/>
            <person name="Kohler A."/>
            <person name="Grigoriev I.V."/>
            <person name="Martin F.M."/>
            <person name="Hacquard S."/>
        </authorList>
    </citation>
    <scope>NUCLEOTIDE SEQUENCE</scope>
    <source>
        <strain evidence="2">MPI-CAGE-AT-0016</strain>
    </source>
</reference>
<evidence type="ECO:0000256" key="1">
    <source>
        <dbReference type="SAM" id="MobiDB-lite"/>
    </source>
</evidence>
<sequence length="340" mass="36375">MVFANLPAACPGPRMSKAGLAGLGSIVDGVSPHRDASRCTNMPHRPQPTVGVLVVFEHERVPVWAGRTARDATLDATPGRHQRASRMTRAASMRDGPGSHTREALKTGDAGGLMGEEEGGRPASHGPRISDGWSGGGRAEADGPVANSSERWTGEGKARVRDERAYLLCVRLHSVTRVSGSAWVFSQEICSRGGQKGSQRTADGPSPGISPRLRPMGRVQASRRCLSARGGCIDATSRRVPALRDEGRWSVIRWRKLASWPMAWAWHFAILPSILRLRGGGAAGGGLSPSSRRQAMMGRGSVGLLVPDASRGRPSRVPALLPCRAWWASGDGRHCERDRS</sequence>
<name>A0A8K0TUB8_9PEZI</name>
<dbReference type="AlphaFoldDB" id="A0A8K0TUB8"/>
<evidence type="ECO:0000313" key="3">
    <source>
        <dbReference type="Proteomes" id="UP000813385"/>
    </source>
</evidence>
<dbReference type="EMBL" id="JAGPXD010000001">
    <property type="protein sequence ID" value="KAH7376206.1"/>
    <property type="molecule type" value="Genomic_DNA"/>
</dbReference>
<feature type="region of interest" description="Disordered" evidence="1">
    <location>
        <begin position="193"/>
        <end position="216"/>
    </location>
</feature>